<dbReference type="PANTHER" id="PTHR30346:SF17">
    <property type="entry name" value="LYSR FAMILY TRANSCRIPTIONAL REGULATOR"/>
    <property type="match status" value="1"/>
</dbReference>
<organism evidence="6 7">
    <name type="scientific">Lactiplantibacillus plantarum subsp. plantarum</name>
    <dbReference type="NCBI Taxonomy" id="337330"/>
    <lineage>
        <taxon>Bacteria</taxon>
        <taxon>Bacillati</taxon>
        <taxon>Bacillota</taxon>
        <taxon>Bacilli</taxon>
        <taxon>Lactobacillales</taxon>
        <taxon>Lactobacillaceae</taxon>
        <taxon>Lactiplantibacillus</taxon>
    </lineage>
</organism>
<dbReference type="Pfam" id="PF00126">
    <property type="entry name" value="HTH_1"/>
    <property type="match status" value="1"/>
</dbReference>
<evidence type="ECO:0000256" key="3">
    <source>
        <dbReference type="ARBA" id="ARBA00023125"/>
    </source>
</evidence>
<dbReference type="InterPro" id="IPR036388">
    <property type="entry name" value="WH-like_DNA-bd_sf"/>
</dbReference>
<keyword evidence="2" id="KW-0805">Transcription regulation</keyword>
<evidence type="ECO:0000256" key="4">
    <source>
        <dbReference type="ARBA" id="ARBA00023163"/>
    </source>
</evidence>
<sequence>MTVVDFNQLQTFLRVSEYGSFTKAGEQSFISGTAVMKQINRLEAELNLKLFVRTATGVQLTPQGKKFQPYVQQLLDLLNTAIEETRRVRSDDKQLILLGTSLLHPADAFMSLWKELAPKMPKFQIRLVQLQEDLNSRNREYAMLGRSSDLIVGTFDSTTLKQSFSAIQLGAYHFGIAVRSDNPLAQLDEIMYSDLAHRKVLMVSTGISEKNDLVRSEMLAAEPSIQPIDTSGRYDINTFNETVEENIAMISLTPWKRIHPNLVTVPLKTSVTVPYGLLSTKFPGKKTADFLHEFTKLVPTETQSHS</sequence>
<dbReference type="InterPro" id="IPR000847">
    <property type="entry name" value="LysR_HTH_N"/>
</dbReference>
<evidence type="ECO:0000259" key="5">
    <source>
        <dbReference type="PROSITE" id="PS50931"/>
    </source>
</evidence>
<evidence type="ECO:0000313" key="7">
    <source>
        <dbReference type="Proteomes" id="UP000236990"/>
    </source>
</evidence>
<dbReference type="SUPFAM" id="SSF46785">
    <property type="entry name" value="Winged helix' DNA-binding domain"/>
    <property type="match status" value="1"/>
</dbReference>
<evidence type="ECO:0000313" key="6">
    <source>
        <dbReference type="EMBL" id="POD87228.1"/>
    </source>
</evidence>
<dbReference type="PROSITE" id="PS50931">
    <property type="entry name" value="HTH_LYSR"/>
    <property type="match status" value="1"/>
</dbReference>
<dbReference type="SUPFAM" id="SSF53850">
    <property type="entry name" value="Periplasmic binding protein-like II"/>
    <property type="match status" value="1"/>
</dbReference>
<proteinExistence type="inferred from homology"/>
<dbReference type="PANTHER" id="PTHR30346">
    <property type="entry name" value="TRANSCRIPTIONAL DUAL REGULATOR HCAR-RELATED"/>
    <property type="match status" value="1"/>
</dbReference>
<dbReference type="Gene3D" id="1.10.10.10">
    <property type="entry name" value="Winged helix-like DNA-binding domain superfamily/Winged helix DNA-binding domain"/>
    <property type="match status" value="1"/>
</dbReference>
<name>A0A2S3U8G2_LACPN</name>
<comment type="caution">
    <text evidence="6">The sequence shown here is derived from an EMBL/GenBank/DDBJ whole genome shotgun (WGS) entry which is preliminary data.</text>
</comment>
<dbReference type="EMBL" id="NKCZ01000079">
    <property type="protein sequence ID" value="POD87228.1"/>
    <property type="molecule type" value="Genomic_DNA"/>
</dbReference>
<keyword evidence="4" id="KW-0804">Transcription</keyword>
<gene>
    <name evidence="6" type="ORF">S101258_00894</name>
</gene>
<dbReference type="Proteomes" id="UP000236990">
    <property type="component" value="Unassembled WGS sequence"/>
</dbReference>
<evidence type="ECO:0000256" key="2">
    <source>
        <dbReference type="ARBA" id="ARBA00023015"/>
    </source>
</evidence>
<dbReference type="GO" id="GO:0032993">
    <property type="term" value="C:protein-DNA complex"/>
    <property type="evidence" value="ECO:0007669"/>
    <property type="project" value="TreeGrafter"/>
</dbReference>
<feature type="domain" description="HTH lysR-type" evidence="5">
    <location>
        <begin position="4"/>
        <end position="61"/>
    </location>
</feature>
<comment type="similarity">
    <text evidence="1">Belongs to the LysR transcriptional regulatory family.</text>
</comment>
<evidence type="ECO:0000256" key="1">
    <source>
        <dbReference type="ARBA" id="ARBA00009437"/>
    </source>
</evidence>
<dbReference type="AlphaFoldDB" id="A0A2S3U8G2"/>
<protein>
    <submittedName>
        <fullName evidence="6">HTH-type transcriptional activator IlvY</fullName>
    </submittedName>
</protein>
<dbReference type="GO" id="GO:0003677">
    <property type="term" value="F:DNA binding"/>
    <property type="evidence" value="ECO:0007669"/>
    <property type="project" value="UniProtKB-KW"/>
</dbReference>
<dbReference type="InterPro" id="IPR036390">
    <property type="entry name" value="WH_DNA-bd_sf"/>
</dbReference>
<keyword evidence="3" id="KW-0238">DNA-binding</keyword>
<accession>A0A2S3U8G2</accession>
<dbReference type="GO" id="GO:0003700">
    <property type="term" value="F:DNA-binding transcription factor activity"/>
    <property type="evidence" value="ECO:0007669"/>
    <property type="project" value="InterPro"/>
</dbReference>
<reference evidence="6 7" key="1">
    <citation type="submission" date="2017-06" db="EMBL/GenBank/DDBJ databases">
        <title>Genome sequence of Lactobacillus plantarum subsp. plantarum strain SRCM101258.</title>
        <authorList>
            <person name="Cho S.H."/>
        </authorList>
    </citation>
    <scope>NUCLEOTIDE SEQUENCE [LARGE SCALE GENOMIC DNA]</scope>
    <source>
        <strain evidence="6 7">SRCM101258</strain>
    </source>
</reference>